<dbReference type="VEuPathDB" id="VectorBase:ISCI007693"/>
<dbReference type="EMBL" id="GHJT01009865">
    <property type="protein sequence ID" value="MOY43836.1"/>
    <property type="molecule type" value="Transcribed_RNA"/>
</dbReference>
<evidence type="ECO:0000256" key="1">
    <source>
        <dbReference type="ARBA" id="ARBA00013699"/>
    </source>
</evidence>
<dbReference type="InterPro" id="IPR000210">
    <property type="entry name" value="BTB/POZ_dom"/>
</dbReference>
<dbReference type="Pfam" id="PF24681">
    <property type="entry name" value="Kelch_KLHDC2_KLHL20_DRC7"/>
    <property type="match status" value="1"/>
</dbReference>
<dbReference type="PIRSF" id="PIRSF037037">
    <property type="entry name" value="Kelch-like_protein_gigaxonin"/>
    <property type="match status" value="1"/>
</dbReference>
<feature type="non-terminal residue" evidence="8">
    <location>
        <position position="643"/>
    </location>
</feature>
<dbReference type="PANTHER" id="PTHR45632:SF17">
    <property type="entry name" value="KELCH-LIKE PROTEIN 31"/>
    <property type="match status" value="1"/>
</dbReference>
<evidence type="ECO:0000256" key="4">
    <source>
        <dbReference type="ARBA" id="ARBA00023203"/>
    </source>
</evidence>
<dbReference type="Gene3D" id="2.120.10.80">
    <property type="entry name" value="Kelch-type beta propeller"/>
    <property type="match status" value="2"/>
</dbReference>
<dbReference type="AlphaFoldDB" id="A0A4D5S4F9"/>
<keyword evidence="3" id="KW-0677">Repeat</keyword>
<dbReference type="GeneID" id="8031427"/>
<feature type="region of interest" description="Disordered" evidence="6">
    <location>
        <begin position="1"/>
        <end position="44"/>
    </location>
</feature>
<feature type="domain" description="BTB" evidence="7">
    <location>
        <begin position="87"/>
        <end position="154"/>
    </location>
</feature>
<dbReference type="OrthoDB" id="45365at2759"/>
<dbReference type="InterPro" id="IPR011705">
    <property type="entry name" value="BACK"/>
</dbReference>
<dbReference type="VEuPathDB" id="VectorBase:ISCW007693"/>
<organism evidence="8">
    <name type="scientific">Ixodes scapularis</name>
    <name type="common">Black-legged tick</name>
    <name type="synonym">Deer tick</name>
    <dbReference type="NCBI Taxonomy" id="6945"/>
    <lineage>
        <taxon>Eukaryota</taxon>
        <taxon>Metazoa</taxon>
        <taxon>Ecdysozoa</taxon>
        <taxon>Arthropoda</taxon>
        <taxon>Chelicerata</taxon>
        <taxon>Arachnida</taxon>
        <taxon>Acari</taxon>
        <taxon>Parasitiformes</taxon>
        <taxon>Ixodida</taxon>
        <taxon>Ixodoidea</taxon>
        <taxon>Ixodidae</taxon>
        <taxon>Ixodinae</taxon>
        <taxon>Ixodes</taxon>
    </lineage>
</organism>
<evidence type="ECO:0000256" key="3">
    <source>
        <dbReference type="ARBA" id="ARBA00022737"/>
    </source>
</evidence>
<dbReference type="SMART" id="SM00225">
    <property type="entry name" value="BTB"/>
    <property type="match status" value="1"/>
</dbReference>
<dbReference type="FunFam" id="1.25.40.420:FF:000001">
    <property type="entry name" value="Kelch-like family member 12"/>
    <property type="match status" value="1"/>
</dbReference>
<proteinExistence type="predicted"/>
<sequence length="643" mass="72213">MSSKSSNPLRLPATPDMRRRPCRHTHEAAGNADDSPNSVDKTEDLTDSFSSLSCAAIEHDEYKYSDRKHSDHILAGLNALRASGAFCDVRLCVEEVEYPCHRVVLASCSPYFKAMFSNEMAERTQNRVVLNGVEADTLRDLLEYAYTSKITISRTNVQSLLSAANLLDIGPIRETCCSFLEHHMDQGNCLGIHRFAEIHSCTDLQEKARDFACYYFTQVMRQDEFLQISANKLAEFLSSDALMVEKEELVFEGLLSWYRHSPDTRKEDFERILEHVRLPLISPYYLNDSVATVAVISQSPKCRELLEEAKSYHLLPDRRRERHHQRTVPRGQASMTEVAVLVGGEDEKVVLRNVDCYVFSTNSWLSLASLPFAVSKHGVAATGHNFLFMVGGEFPDGSVSKATWRFDPALNVWNELAPIETARSELGVATLDGLVYAVGGWDGSARLSCVERYDPSSNFWETLESLKTPLTNPALASLDGRLYVVGGAVLDDGDGVDLVQCYDPKTDAWTKLAPMLISRSGAAACVFNGRLFVIGGWHASYENTNKVECYDPKTNSWEFRKSMKERRYKPGAAVVGRRILVFGGEESWDRHHVSMEAYDPEADRWCDVWDMPLKRSWLGCATVSLPIHMLGGDKTWSDPDEHC</sequence>
<feature type="compositionally biased region" description="Basic and acidic residues" evidence="6">
    <location>
        <begin position="16"/>
        <end position="27"/>
    </location>
</feature>
<dbReference type="SMART" id="SM00612">
    <property type="entry name" value="Kelch"/>
    <property type="match status" value="6"/>
</dbReference>
<dbReference type="Gene3D" id="1.25.40.420">
    <property type="match status" value="1"/>
</dbReference>
<dbReference type="FunFam" id="3.30.710.10:FF:000001">
    <property type="entry name" value="Kelch-like family member 20"/>
    <property type="match status" value="1"/>
</dbReference>
<dbReference type="VEuPathDB" id="VectorBase:ISCP_034668"/>
<dbReference type="Pfam" id="PF00651">
    <property type="entry name" value="BTB"/>
    <property type="match status" value="1"/>
</dbReference>
<dbReference type="OMA" id="ERRYKPG"/>
<evidence type="ECO:0000256" key="2">
    <source>
        <dbReference type="ARBA" id="ARBA00022441"/>
    </source>
</evidence>
<dbReference type="SMART" id="SM00875">
    <property type="entry name" value="BACK"/>
    <property type="match status" value="1"/>
</dbReference>
<evidence type="ECO:0000313" key="8">
    <source>
        <dbReference type="EMBL" id="MOY43836.1"/>
    </source>
</evidence>
<dbReference type="InterPro" id="IPR017096">
    <property type="entry name" value="BTB-kelch_protein"/>
</dbReference>
<dbReference type="PROSITE" id="PS50097">
    <property type="entry name" value="BTB"/>
    <property type="match status" value="1"/>
</dbReference>
<keyword evidence="2" id="KW-0880">Kelch repeat</keyword>
<evidence type="ECO:0000259" key="7">
    <source>
        <dbReference type="PROSITE" id="PS50097"/>
    </source>
</evidence>
<dbReference type="PANTHER" id="PTHR45632">
    <property type="entry name" value="LD33804P"/>
    <property type="match status" value="1"/>
</dbReference>
<name>A0A4D5S4F9_IXOSC</name>
<dbReference type="Gene3D" id="3.30.710.10">
    <property type="entry name" value="Potassium Channel Kv1.1, Chain A"/>
    <property type="match status" value="1"/>
</dbReference>
<dbReference type="SUPFAM" id="SSF54695">
    <property type="entry name" value="POZ domain"/>
    <property type="match status" value="1"/>
</dbReference>
<dbReference type="InterPro" id="IPR015915">
    <property type="entry name" value="Kelch-typ_b-propeller"/>
</dbReference>
<evidence type="ECO:0000256" key="5">
    <source>
        <dbReference type="ARBA" id="ARBA00043912"/>
    </source>
</evidence>
<dbReference type="Pfam" id="PF01344">
    <property type="entry name" value="Kelch_1"/>
    <property type="match status" value="2"/>
</dbReference>
<dbReference type="InterPro" id="IPR006652">
    <property type="entry name" value="Kelch_1"/>
</dbReference>
<comment type="function">
    <text evidence="5">Probable substrate-specific adapter of an E3 ubiquitin-protein ligase complex which mediates the ubiquitination and subsequent proteasomal degradation of target proteins. May have a role in synapse differentiation and growth.</text>
</comment>
<dbReference type="UniPathway" id="UPA00143"/>
<dbReference type="GO" id="GO:0016567">
    <property type="term" value="P:protein ubiquitination"/>
    <property type="evidence" value="ECO:0007669"/>
    <property type="project" value="UniProtKB-UniPathway"/>
</dbReference>
<reference evidence="8" key="1">
    <citation type="submission" date="2019-04" db="EMBL/GenBank/DDBJ databases">
        <title>An insight into the mialome of Ixodes scapularis.</title>
        <authorList>
            <person name="Ribeiro J.M."/>
            <person name="Mather T.N."/>
            <person name="Karim S."/>
        </authorList>
    </citation>
    <scope>NUCLEOTIDE SEQUENCE</scope>
</reference>
<dbReference type="GO" id="GO:0003779">
    <property type="term" value="F:actin binding"/>
    <property type="evidence" value="ECO:0007669"/>
    <property type="project" value="UniProtKB-KW"/>
</dbReference>
<dbReference type="InterPro" id="IPR011333">
    <property type="entry name" value="SKP1/BTB/POZ_sf"/>
</dbReference>
<dbReference type="KEGG" id="isc:8031427"/>
<accession>A0A4D5S4F9</accession>
<evidence type="ECO:0000256" key="6">
    <source>
        <dbReference type="SAM" id="MobiDB-lite"/>
    </source>
</evidence>
<protein>
    <recommendedName>
        <fullName evidence="1">Kelch-like protein diablo</fullName>
    </recommendedName>
</protein>
<dbReference type="SUPFAM" id="SSF117281">
    <property type="entry name" value="Kelch motif"/>
    <property type="match status" value="1"/>
</dbReference>
<dbReference type="Pfam" id="PF07707">
    <property type="entry name" value="BACK"/>
    <property type="match status" value="1"/>
</dbReference>
<dbReference type="RefSeq" id="XP_002405604.2">
    <property type="nucleotide sequence ID" value="XM_002405560.4"/>
</dbReference>
<keyword evidence="4" id="KW-0009">Actin-binding</keyword>